<dbReference type="InterPro" id="IPR010920">
    <property type="entry name" value="LSM_dom_sf"/>
</dbReference>
<dbReference type="EMBL" id="LSSN01000032">
    <property type="protein sequence ID" value="OMJ26332.1"/>
    <property type="molecule type" value="Genomic_DNA"/>
</dbReference>
<feature type="compositionally biased region" description="Basic and acidic residues" evidence="6">
    <location>
        <begin position="9"/>
        <end position="20"/>
    </location>
</feature>
<comment type="similarity">
    <text evidence="2">Belongs to the MscS (TC 1.A.23) family.</text>
</comment>
<dbReference type="PROSITE" id="PS50222">
    <property type="entry name" value="EF_HAND_2"/>
    <property type="match status" value="1"/>
</dbReference>
<dbReference type="InterPro" id="IPR002048">
    <property type="entry name" value="EF_hand_dom"/>
</dbReference>
<evidence type="ECO:0000256" key="3">
    <source>
        <dbReference type="ARBA" id="ARBA00022692"/>
    </source>
</evidence>
<dbReference type="InterPro" id="IPR016688">
    <property type="entry name" value="MscS-like_plants/fungi"/>
</dbReference>
<comment type="caution">
    <text evidence="9">The sequence shown here is derived from an EMBL/GenBank/DDBJ whole genome shotgun (WGS) entry which is preliminary data.</text>
</comment>
<accession>A0A1R1YHE5</accession>
<dbReference type="STRING" id="133412.A0A1R1YHE5"/>
<reference evidence="9 10" key="1">
    <citation type="submission" date="2017-01" db="EMBL/GenBank/DDBJ databases">
        <authorList>
            <person name="Mah S.A."/>
            <person name="Swanson W.J."/>
            <person name="Moy G.W."/>
            <person name="Vacquier V.D."/>
        </authorList>
    </citation>
    <scope>NUCLEOTIDE SEQUENCE [LARGE SCALE GENOMIC DNA]</scope>
    <source>
        <strain evidence="9 10">GSMNP</strain>
    </source>
</reference>
<dbReference type="Gene3D" id="2.30.30.60">
    <property type="match status" value="1"/>
</dbReference>
<dbReference type="InterPro" id="IPR006685">
    <property type="entry name" value="MscS_channel_2nd"/>
</dbReference>
<sequence length="444" mass="51595">MVFSNSEVDAEKGAPTYHEREFHESSRFTWNKVHKKPRNETISLKTKAERIQAAIKTVIVIVVCCVPTIIFRIFYSKTPLFPVVSPVWIILFFESSLDAFDDETSSTQSFNQLTFKFLVLLLVASLLFLAKSVIMQKLVGTFHRNIYKGRILRQKKICEAIEYFDSPKKIINNNYILTRDSRIDSKIANKIEFVFTKETETELTVKAIHHANYIFYRIILDKSKKVLTPEDFIEFYDDKEEAIESFKLFDTDKKKSISLIEFQQTFIEYYNEKGAIKGIFGDMSDVLGKVNNFLLCVVLLIIFVFLLVILTFNPLKNILSFGSLAIAWSFIFGNSLKTSFDCFIFLFMVNPYDIGDHVYIDLQNMVVKKVRLLSTIFEKLDGQYITIPNIVLSQKSIINFRRSENQSEKFGTFLLFYLQTQNNASLMPYFTFSSLTDITIYFIL</sequence>
<dbReference type="GO" id="GO:0005509">
    <property type="term" value="F:calcium ion binding"/>
    <property type="evidence" value="ECO:0007669"/>
    <property type="project" value="InterPro"/>
</dbReference>
<name>A0A1R1YHE5_9FUNG</name>
<keyword evidence="4 7" id="KW-1133">Transmembrane helix</keyword>
<dbReference type="SUPFAM" id="SSF47473">
    <property type="entry name" value="EF-hand"/>
    <property type="match status" value="1"/>
</dbReference>
<dbReference type="Pfam" id="PF00924">
    <property type="entry name" value="MS_channel_2nd"/>
    <property type="match status" value="1"/>
</dbReference>
<evidence type="ECO:0000256" key="5">
    <source>
        <dbReference type="ARBA" id="ARBA00023136"/>
    </source>
</evidence>
<dbReference type="GO" id="GO:0006820">
    <property type="term" value="P:monoatomic anion transport"/>
    <property type="evidence" value="ECO:0007669"/>
    <property type="project" value="TreeGrafter"/>
</dbReference>
<proteinExistence type="inferred from homology"/>
<dbReference type="PANTHER" id="PTHR31618">
    <property type="entry name" value="MECHANOSENSITIVE ION CHANNEL PROTEIN 5"/>
    <property type="match status" value="1"/>
</dbReference>
<evidence type="ECO:0000256" key="1">
    <source>
        <dbReference type="ARBA" id="ARBA00004141"/>
    </source>
</evidence>
<feature type="domain" description="EF-hand" evidence="8">
    <location>
        <begin position="237"/>
        <end position="272"/>
    </location>
</feature>
<comment type="subcellular location">
    <subcellularLocation>
        <location evidence="1">Membrane</location>
        <topology evidence="1">Multi-pass membrane protein</topology>
    </subcellularLocation>
</comment>
<evidence type="ECO:0000313" key="9">
    <source>
        <dbReference type="EMBL" id="OMJ26332.1"/>
    </source>
</evidence>
<dbReference type="GO" id="GO:0005886">
    <property type="term" value="C:plasma membrane"/>
    <property type="evidence" value="ECO:0007669"/>
    <property type="project" value="TreeGrafter"/>
</dbReference>
<dbReference type="SUPFAM" id="SSF50182">
    <property type="entry name" value="Sm-like ribonucleoproteins"/>
    <property type="match status" value="1"/>
</dbReference>
<evidence type="ECO:0000259" key="8">
    <source>
        <dbReference type="PROSITE" id="PS50222"/>
    </source>
</evidence>
<keyword evidence="5 7" id="KW-0472">Membrane</keyword>
<feature type="transmembrane region" description="Helical" evidence="7">
    <location>
        <begin position="293"/>
        <end position="312"/>
    </location>
</feature>
<evidence type="ECO:0000256" key="7">
    <source>
        <dbReference type="SAM" id="Phobius"/>
    </source>
</evidence>
<evidence type="ECO:0000256" key="2">
    <source>
        <dbReference type="ARBA" id="ARBA00008017"/>
    </source>
</evidence>
<dbReference type="InterPro" id="IPR011992">
    <property type="entry name" value="EF-hand-dom_pair"/>
</dbReference>
<dbReference type="PANTHER" id="PTHR31618:SF1">
    <property type="entry name" value="EF-HAND DOMAIN-CONTAINING PROTEIN"/>
    <property type="match status" value="1"/>
</dbReference>
<dbReference type="Proteomes" id="UP000187283">
    <property type="component" value="Unassembled WGS sequence"/>
</dbReference>
<dbReference type="GO" id="GO:0008381">
    <property type="term" value="F:mechanosensitive monoatomic ion channel activity"/>
    <property type="evidence" value="ECO:0007669"/>
    <property type="project" value="TreeGrafter"/>
</dbReference>
<dbReference type="OrthoDB" id="544685at2759"/>
<feature type="transmembrane region" description="Helical" evidence="7">
    <location>
        <begin position="53"/>
        <end position="75"/>
    </location>
</feature>
<dbReference type="AlphaFoldDB" id="A0A1R1YHE5"/>
<feature type="region of interest" description="Disordered" evidence="6">
    <location>
        <begin position="1"/>
        <end position="20"/>
    </location>
</feature>
<keyword evidence="3 7" id="KW-0812">Transmembrane</keyword>
<feature type="transmembrane region" description="Helical" evidence="7">
    <location>
        <begin position="318"/>
        <end position="336"/>
    </location>
</feature>
<keyword evidence="10" id="KW-1185">Reference proteome</keyword>
<dbReference type="InterPro" id="IPR023408">
    <property type="entry name" value="MscS_beta-dom_sf"/>
</dbReference>
<evidence type="ECO:0000256" key="6">
    <source>
        <dbReference type="SAM" id="MobiDB-lite"/>
    </source>
</evidence>
<protein>
    <submittedName>
        <fullName evidence="9">Mechanosensitive ion channel protein 8</fullName>
    </submittedName>
</protein>
<organism evidence="9 10">
    <name type="scientific">Smittium culicis</name>
    <dbReference type="NCBI Taxonomy" id="133412"/>
    <lineage>
        <taxon>Eukaryota</taxon>
        <taxon>Fungi</taxon>
        <taxon>Fungi incertae sedis</taxon>
        <taxon>Zoopagomycota</taxon>
        <taxon>Kickxellomycotina</taxon>
        <taxon>Harpellomycetes</taxon>
        <taxon>Harpellales</taxon>
        <taxon>Legeriomycetaceae</taxon>
        <taxon>Smittium</taxon>
    </lineage>
</organism>
<gene>
    <name evidence="9" type="ORF">AYI70_g258</name>
</gene>
<evidence type="ECO:0000256" key="4">
    <source>
        <dbReference type="ARBA" id="ARBA00022989"/>
    </source>
</evidence>
<feature type="transmembrane region" description="Helical" evidence="7">
    <location>
        <begin position="113"/>
        <end position="134"/>
    </location>
</feature>
<evidence type="ECO:0000313" key="10">
    <source>
        <dbReference type="Proteomes" id="UP000187283"/>
    </source>
</evidence>